<evidence type="ECO:0000313" key="3">
    <source>
        <dbReference type="Proteomes" id="UP000029738"/>
    </source>
</evidence>
<accession>A0A0C1NDA4</accession>
<dbReference type="RefSeq" id="WP_050045826.1">
    <property type="nucleotide sequence ID" value="NZ_JHEG04000001.1"/>
</dbReference>
<organism evidence="2">
    <name type="scientific">Tolypothrix bouteillei VB521301</name>
    <dbReference type="NCBI Taxonomy" id="1479485"/>
    <lineage>
        <taxon>Bacteria</taxon>
        <taxon>Bacillati</taxon>
        <taxon>Cyanobacteriota</taxon>
        <taxon>Cyanophyceae</taxon>
        <taxon>Nostocales</taxon>
        <taxon>Tolypothrichaceae</taxon>
        <taxon>Tolypothrix</taxon>
    </lineage>
</organism>
<evidence type="ECO:0000313" key="1">
    <source>
        <dbReference type="EMBL" id="KAF3886742.1"/>
    </source>
</evidence>
<name>A0A0C1NDA4_9CYAN</name>
<dbReference type="EMBL" id="JHEG02000048">
    <property type="protein sequence ID" value="KIE10731.1"/>
    <property type="molecule type" value="Genomic_DNA"/>
</dbReference>
<dbReference type="InterPro" id="IPR010667">
    <property type="entry name" value="Phage_T4_Gp19"/>
</dbReference>
<reference evidence="1" key="2">
    <citation type="submission" date="2019-11" db="EMBL/GenBank/DDBJ databases">
        <title>Improved Assembly of Tolypothrix boutellei genome.</title>
        <authorList>
            <person name="Sarangi A.N."/>
            <person name="Mukherjee M."/>
            <person name="Ghosh S."/>
            <person name="Singh D."/>
            <person name="Das A."/>
            <person name="Kant S."/>
            <person name="Prusty A."/>
            <person name="Tripathy S."/>
        </authorList>
    </citation>
    <scope>NUCLEOTIDE SEQUENCE</scope>
    <source>
        <strain evidence="1">VB521301</strain>
    </source>
</reference>
<dbReference type="STRING" id="1479485.DA73_0219760"/>
<proteinExistence type="predicted"/>
<dbReference type="EMBL" id="JHEG04000001">
    <property type="protein sequence ID" value="KAF3886742.1"/>
    <property type="molecule type" value="Genomic_DNA"/>
</dbReference>
<protein>
    <submittedName>
        <fullName evidence="2">Phage tail protein</fullName>
    </submittedName>
</protein>
<dbReference type="PANTHER" id="PTHR38009:SF1">
    <property type="entry name" value="CONSERVED HYPOTHETICAL PHAGE TAIL PROTEIN"/>
    <property type="match status" value="1"/>
</dbReference>
<gene>
    <name evidence="2" type="ORF">DA73_0219760</name>
    <name evidence="1" type="ORF">DA73_0400015575</name>
</gene>
<dbReference type="AlphaFoldDB" id="A0A0C1NDA4"/>
<evidence type="ECO:0000313" key="2">
    <source>
        <dbReference type="EMBL" id="KIE10731.1"/>
    </source>
</evidence>
<reference evidence="2" key="1">
    <citation type="journal article" date="2015" name="Genome Announc.">
        <title>Draft Genome Sequence of Tolypothrix boutellei Strain VB521301.</title>
        <authorList>
            <person name="Chandrababunaidu M.M."/>
            <person name="Singh D."/>
            <person name="Sen D."/>
            <person name="Bhan S."/>
            <person name="Das S."/>
            <person name="Gupta A."/>
            <person name="Adhikary S.P."/>
            <person name="Tripathy S."/>
        </authorList>
    </citation>
    <scope>NUCLEOTIDE SEQUENCE</scope>
    <source>
        <strain evidence="2">VB521301</strain>
    </source>
</reference>
<sequence>MPSISGTRLDFYKNFKFKVRMDGQVVAAVSKVSGLKRTTEVIEHRTGGDPSTVYKSPGQSKYEAITLERGITKDTKFEDWAKKVWALGGTPEVSLADFRKDIIIEVYDEGNQNKVTSYNVFGCWVSEYQALPDLDASANAVAIEYIKLENEGWERA</sequence>
<dbReference type="GO" id="GO:0005198">
    <property type="term" value="F:structural molecule activity"/>
    <property type="evidence" value="ECO:0007669"/>
    <property type="project" value="InterPro"/>
</dbReference>
<dbReference type="InterPro" id="IPR011747">
    <property type="entry name" value="CHP02241"/>
</dbReference>
<dbReference type="OrthoDB" id="73314at2"/>
<dbReference type="Pfam" id="PF06841">
    <property type="entry name" value="Phage_T4_gp19"/>
    <property type="match status" value="1"/>
</dbReference>
<keyword evidence="3" id="KW-1185">Reference proteome</keyword>
<comment type="caution">
    <text evidence="2">The sequence shown here is derived from an EMBL/GenBank/DDBJ whole genome shotgun (WGS) entry which is preliminary data.</text>
</comment>
<dbReference type="PANTHER" id="PTHR38009">
    <property type="entry name" value="CONSERVED HYPOTHETICAL PHAGE TAIL PROTEIN"/>
    <property type="match status" value="1"/>
</dbReference>
<dbReference type="Proteomes" id="UP000029738">
    <property type="component" value="Unassembled WGS sequence"/>
</dbReference>
<dbReference type="NCBIfam" id="TIGR02241">
    <property type="entry name" value="conserved hypothetical phage tail region protein"/>
    <property type="match status" value="1"/>
</dbReference>